<dbReference type="SUPFAM" id="SSF56219">
    <property type="entry name" value="DNase I-like"/>
    <property type="match status" value="1"/>
</dbReference>
<reference evidence="2 3" key="1">
    <citation type="submission" date="2018-08" db="EMBL/GenBank/DDBJ databases">
        <title>Lysobacter soli KCTC 22011, whole genome shotgun sequence.</title>
        <authorList>
            <person name="Zhang X."/>
            <person name="Feng G."/>
            <person name="Zhu H."/>
        </authorList>
    </citation>
    <scope>NUCLEOTIDE SEQUENCE [LARGE SCALE GENOMIC DNA]</scope>
    <source>
        <strain evidence="2 3">KCTC 22011</strain>
    </source>
</reference>
<dbReference type="RefSeq" id="WP_115842817.1">
    <property type="nucleotide sequence ID" value="NZ_CP183976.1"/>
</dbReference>
<dbReference type="InterPro" id="IPR005135">
    <property type="entry name" value="Endo/exonuclease/phosphatase"/>
</dbReference>
<dbReference type="GO" id="GO:0016020">
    <property type="term" value="C:membrane"/>
    <property type="evidence" value="ECO:0007669"/>
    <property type="project" value="GOC"/>
</dbReference>
<accession>A0A3D8VBU5</accession>
<dbReference type="EMBL" id="QTJR01000007">
    <property type="protein sequence ID" value="RDY66896.1"/>
    <property type="molecule type" value="Genomic_DNA"/>
</dbReference>
<gene>
    <name evidence="2" type="ORF">DX912_12370</name>
</gene>
<dbReference type="InterPro" id="IPR051916">
    <property type="entry name" value="GPI-anchor_lipid_remodeler"/>
</dbReference>
<protein>
    <submittedName>
        <fullName evidence="2">EEP domain-containing protein</fullName>
    </submittedName>
</protein>
<dbReference type="InterPro" id="IPR036691">
    <property type="entry name" value="Endo/exonu/phosph_ase_sf"/>
</dbReference>
<dbReference type="Gene3D" id="3.60.10.10">
    <property type="entry name" value="Endonuclease/exonuclease/phosphatase"/>
    <property type="match status" value="1"/>
</dbReference>
<organism evidence="2 3">
    <name type="scientific">Lysobacter soli</name>
    <dbReference type="NCBI Taxonomy" id="453783"/>
    <lineage>
        <taxon>Bacteria</taxon>
        <taxon>Pseudomonadati</taxon>
        <taxon>Pseudomonadota</taxon>
        <taxon>Gammaproteobacteria</taxon>
        <taxon>Lysobacterales</taxon>
        <taxon>Lysobacteraceae</taxon>
        <taxon>Lysobacter</taxon>
    </lineage>
</organism>
<sequence length="252" mass="28657">MTSINVLTVNMHMGFSLLNRRFVLPELREAIRGVSADMVFLQEVLGEHAQHARRHADWPAGPQYEFLADSLWTQFAYGRNAVYPHGHHGNALLSKFPIASHENRDVSVRGHEQRGLLHAIVRVPDTRGDGHEVDVHTICVHLGLRESHRQKQIGLLCEVISTQIPHEAPLIVAGDFNDWRARGHRLLRRCGLVEAFEHAHGRVARTFPSRWPTLPVDRIYLRHARVAEARVLSSRPWSHLSDHVPLLARIAL</sequence>
<keyword evidence="3" id="KW-1185">Reference proteome</keyword>
<feature type="domain" description="Endonuclease/exonuclease/phosphatase" evidence="1">
    <location>
        <begin position="8"/>
        <end position="243"/>
    </location>
</feature>
<evidence type="ECO:0000313" key="3">
    <source>
        <dbReference type="Proteomes" id="UP000256829"/>
    </source>
</evidence>
<dbReference type="Pfam" id="PF03372">
    <property type="entry name" value="Exo_endo_phos"/>
    <property type="match status" value="1"/>
</dbReference>
<name>A0A3D8VBU5_9GAMM</name>
<dbReference type="GO" id="GO:0006506">
    <property type="term" value="P:GPI anchor biosynthetic process"/>
    <property type="evidence" value="ECO:0007669"/>
    <property type="project" value="TreeGrafter"/>
</dbReference>
<dbReference type="Proteomes" id="UP000256829">
    <property type="component" value="Unassembled WGS sequence"/>
</dbReference>
<evidence type="ECO:0000313" key="2">
    <source>
        <dbReference type="EMBL" id="RDY66896.1"/>
    </source>
</evidence>
<dbReference type="PANTHER" id="PTHR14859:SF1">
    <property type="entry name" value="PGAP2-INTERACTING PROTEIN"/>
    <property type="match status" value="1"/>
</dbReference>
<dbReference type="GO" id="GO:0003824">
    <property type="term" value="F:catalytic activity"/>
    <property type="evidence" value="ECO:0007669"/>
    <property type="project" value="InterPro"/>
</dbReference>
<proteinExistence type="predicted"/>
<evidence type="ECO:0000259" key="1">
    <source>
        <dbReference type="Pfam" id="PF03372"/>
    </source>
</evidence>
<dbReference type="AlphaFoldDB" id="A0A3D8VBU5"/>
<dbReference type="PANTHER" id="PTHR14859">
    <property type="entry name" value="CALCOFLUOR WHITE HYPERSENSITIVE PROTEIN PRECURSOR"/>
    <property type="match status" value="1"/>
</dbReference>
<comment type="caution">
    <text evidence="2">The sequence shown here is derived from an EMBL/GenBank/DDBJ whole genome shotgun (WGS) entry which is preliminary data.</text>
</comment>